<dbReference type="HAMAP" id="MF_01930">
    <property type="entry name" value="PurN"/>
    <property type="match status" value="1"/>
</dbReference>
<dbReference type="GO" id="GO:0004644">
    <property type="term" value="F:phosphoribosylglycinamide formyltransferase activity"/>
    <property type="evidence" value="ECO:0007669"/>
    <property type="project" value="UniProtKB-UniRule"/>
</dbReference>
<dbReference type="OrthoDB" id="9806170at2"/>
<organism evidence="6 7">
    <name type="scientific">Methyloligella halotolerans</name>
    <dbReference type="NCBI Taxonomy" id="1177755"/>
    <lineage>
        <taxon>Bacteria</taxon>
        <taxon>Pseudomonadati</taxon>
        <taxon>Pseudomonadota</taxon>
        <taxon>Alphaproteobacteria</taxon>
        <taxon>Hyphomicrobiales</taxon>
        <taxon>Hyphomicrobiaceae</taxon>
        <taxon>Methyloligella</taxon>
    </lineage>
</organism>
<feature type="site" description="Raises pKa of active site His" evidence="4">
    <location>
        <position position="153"/>
    </location>
</feature>
<dbReference type="SUPFAM" id="SSF53328">
    <property type="entry name" value="Formyltransferase"/>
    <property type="match status" value="1"/>
</dbReference>
<evidence type="ECO:0000313" key="7">
    <source>
        <dbReference type="Proteomes" id="UP000095087"/>
    </source>
</evidence>
<dbReference type="RefSeq" id="WP_069095851.1">
    <property type="nucleotide sequence ID" value="NZ_MASI01000007.1"/>
</dbReference>
<comment type="caution">
    <text evidence="6">The sequence shown here is derived from an EMBL/GenBank/DDBJ whole genome shotgun (WGS) entry which is preliminary data.</text>
</comment>
<comment type="pathway">
    <text evidence="1 4">Purine metabolism; IMP biosynthesis via de novo pathway; N(2)-formyl-N(1)-(5-phospho-D-ribosyl)glycinamide from N(1)-(5-phospho-D-ribosyl)glycinamide (10-formyl THF route): step 1/1.</text>
</comment>
<name>A0A1E2RW53_9HYPH</name>
<reference evidence="6 7" key="1">
    <citation type="submission" date="2016-07" db="EMBL/GenBank/DDBJ databases">
        <title>Draft genome sequence of Methyloligella halotolerans C2T (VKM B-2706T=CCUG 61687T=DSM 25045T), a halotolerant polyhydroxybutyrate accumulating methylotroph.</title>
        <authorList>
            <person name="Vasilenko O.V."/>
            <person name="Doronina N.V."/>
            <person name="Poroshina M.N."/>
            <person name="Tarlachkov S.V."/>
            <person name="Trotsenko Y.A."/>
        </authorList>
    </citation>
    <scope>NUCLEOTIDE SEQUENCE [LARGE SCALE GENOMIC DNA]</scope>
    <source>
        <strain evidence="6 7">VKM B-2706</strain>
    </source>
</reference>
<evidence type="ECO:0000256" key="2">
    <source>
        <dbReference type="ARBA" id="ARBA00022679"/>
    </source>
</evidence>
<feature type="active site" description="Proton donor" evidence="4">
    <location>
        <position position="117"/>
    </location>
</feature>
<feature type="domain" description="Formyl transferase N-terminal" evidence="5">
    <location>
        <begin position="9"/>
        <end position="190"/>
    </location>
</feature>
<dbReference type="InterPro" id="IPR036477">
    <property type="entry name" value="Formyl_transf_N_sf"/>
</dbReference>
<dbReference type="UniPathway" id="UPA00074">
    <property type="reaction ID" value="UER00126"/>
</dbReference>
<feature type="binding site" evidence="4">
    <location>
        <begin position="19"/>
        <end position="21"/>
    </location>
    <ligand>
        <name>N(1)-(5-phospho-beta-D-ribosyl)glycinamide</name>
        <dbReference type="ChEBI" id="CHEBI:143788"/>
    </ligand>
</feature>
<dbReference type="NCBIfam" id="TIGR00639">
    <property type="entry name" value="PurN"/>
    <property type="match status" value="1"/>
</dbReference>
<keyword evidence="7" id="KW-1185">Reference proteome</keyword>
<accession>A0A1E2RW53</accession>
<evidence type="ECO:0000256" key="4">
    <source>
        <dbReference type="HAMAP-Rule" id="MF_01930"/>
    </source>
</evidence>
<evidence type="ECO:0000313" key="6">
    <source>
        <dbReference type="EMBL" id="ODA66464.1"/>
    </source>
</evidence>
<dbReference type="Pfam" id="PF00551">
    <property type="entry name" value="Formyl_trans_N"/>
    <property type="match status" value="1"/>
</dbReference>
<dbReference type="STRING" id="1177755.A7A08_02587"/>
<evidence type="ECO:0000256" key="1">
    <source>
        <dbReference type="ARBA" id="ARBA00005054"/>
    </source>
</evidence>
<feature type="binding site" evidence="4">
    <location>
        <position position="73"/>
    </location>
    <ligand>
        <name>(6R)-10-formyltetrahydrofolate</name>
        <dbReference type="ChEBI" id="CHEBI:195366"/>
    </ligand>
</feature>
<sequence>MTSAANEKKRVGVLISGRGSNLHALIEASRHEPDYPAEIVLVASNNPDAPGLRKAADSGIPTLALDHRTFDSREAFDEALDRNLKKAELDILCNAGFMRLHTEAFVKSWWNRHLNIHPSLLPAFKGLHTHERVIEAGMTVSGCTVHAVRFEMDSGPIVDQAVVPVLNNDTPDTLAARVLDAEHLLYPHALKLVASGAVTVEDDQIIVNHSEQIESAPYDRA</sequence>
<dbReference type="PANTHER" id="PTHR43369">
    <property type="entry name" value="PHOSPHORIBOSYLGLYCINAMIDE FORMYLTRANSFERASE"/>
    <property type="match status" value="1"/>
</dbReference>
<dbReference type="Proteomes" id="UP000095087">
    <property type="component" value="Unassembled WGS sequence"/>
</dbReference>
<feature type="binding site" evidence="4">
    <location>
        <position position="115"/>
    </location>
    <ligand>
        <name>(6R)-10-formyltetrahydrofolate</name>
        <dbReference type="ChEBI" id="CHEBI:195366"/>
    </ligand>
</feature>
<evidence type="ECO:0000256" key="3">
    <source>
        <dbReference type="ARBA" id="ARBA00022755"/>
    </source>
</evidence>
<protein>
    <recommendedName>
        <fullName evidence="4">Phosphoribosylglycinamide formyltransferase</fullName>
        <ecNumber evidence="4">2.1.2.2</ecNumber>
    </recommendedName>
    <alternativeName>
        <fullName evidence="4">5'-phosphoribosylglycinamide transformylase</fullName>
    </alternativeName>
    <alternativeName>
        <fullName evidence="4">GAR transformylase</fullName>
        <shortName evidence="4">GART</shortName>
    </alternativeName>
</protein>
<dbReference type="GO" id="GO:0005829">
    <property type="term" value="C:cytosol"/>
    <property type="evidence" value="ECO:0007669"/>
    <property type="project" value="TreeGrafter"/>
</dbReference>
<keyword evidence="3 4" id="KW-0658">Purine biosynthesis</keyword>
<comment type="similarity">
    <text evidence="4">Belongs to the GART family.</text>
</comment>
<comment type="function">
    <text evidence="4">Catalyzes the transfer of a formyl group from 10-formyltetrahydrofolate to 5-phospho-ribosyl-glycinamide (GAR), producing 5-phospho-ribosyl-N-formylglycinamide (FGAR) and tetrahydrofolate.</text>
</comment>
<dbReference type="PATRIC" id="fig|1177755.3.peg.2609"/>
<proteinExistence type="inferred from homology"/>
<evidence type="ECO:0000259" key="5">
    <source>
        <dbReference type="Pfam" id="PF00551"/>
    </source>
</evidence>
<comment type="catalytic activity">
    <reaction evidence="4">
        <text>N(1)-(5-phospho-beta-D-ribosyl)glycinamide + (6R)-10-formyltetrahydrofolate = N(2)-formyl-N(1)-(5-phospho-beta-D-ribosyl)glycinamide + (6S)-5,6,7,8-tetrahydrofolate + H(+)</text>
        <dbReference type="Rhea" id="RHEA:15053"/>
        <dbReference type="ChEBI" id="CHEBI:15378"/>
        <dbReference type="ChEBI" id="CHEBI:57453"/>
        <dbReference type="ChEBI" id="CHEBI:143788"/>
        <dbReference type="ChEBI" id="CHEBI:147286"/>
        <dbReference type="ChEBI" id="CHEBI:195366"/>
        <dbReference type="EC" id="2.1.2.2"/>
    </reaction>
</comment>
<dbReference type="CDD" id="cd08645">
    <property type="entry name" value="FMT_core_GART"/>
    <property type="match status" value="1"/>
</dbReference>
<dbReference type="EC" id="2.1.2.2" evidence="4"/>
<dbReference type="InterPro" id="IPR004607">
    <property type="entry name" value="GART"/>
</dbReference>
<comment type="caution">
    <text evidence="4">Lacks conserved residue(s) required for the propagation of feature annotation.</text>
</comment>
<dbReference type="PANTHER" id="PTHR43369:SF2">
    <property type="entry name" value="PHOSPHORIBOSYLGLYCINAMIDE FORMYLTRANSFERASE"/>
    <property type="match status" value="1"/>
</dbReference>
<gene>
    <name evidence="4" type="primary">purN</name>
    <name evidence="6" type="ORF">A7A08_02587</name>
</gene>
<dbReference type="Gene3D" id="3.40.50.170">
    <property type="entry name" value="Formyl transferase, N-terminal domain"/>
    <property type="match status" value="1"/>
</dbReference>
<dbReference type="GO" id="GO:0006189">
    <property type="term" value="P:'de novo' IMP biosynthetic process"/>
    <property type="evidence" value="ECO:0007669"/>
    <property type="project" value="UniProtKB-UniRule"/>
</dbReference>
<dbReference type="EMBL" id="MASI01000007">
    <property type="protein sequence ID" value="ODA66464.1"/>
    <property type="molecule type" value="Genomic_DNA"/>
</dbReference>
<dbReference type="InterPro" id="IPR002376">
    <property type="entry name" value="Formyl_transf_N"/>
</dbReference>
<keyword evidence="2 4" id="KW-0808">Transferase</keyword>
<dbReference type="AlphaFoldDB" id="A0A1E2RW53"/>